<evidence type="ECO:0000313" key="3">
    <source>
        <dbReference type="Proteomes" id="UP000430670"/>
    </source>
</evidence>
<organism evidence="2 3">
    <name type="scientific">Heliobacterium mobile</name>
    <name type="common">Heliobacillus mobilis</name>
    <dbReference type="NCBI Taxonomy" id="28064"/>
    <lineage>
        <taxon>Bacteria</taxon>
        <taxon>Bacillati</taxon>
        <taxon>Bacillota</taxon>
        <taxon>Clostridia</taxon>
        <taxon>Eubacteriales</taxon>
        <taxon>Heliobacteriaceae</taxon>
        <taxon>Heliobacterium</taxon>
    </lineage>
</organism>
<proteinExistence type="predicted"/>
<dbReference type="OrthoDB" id="9804747at2"/>
<dbReference type="SUPFAM" id="SSF109604">
    <property type="entry name" value="HD-domain/PDEase-like"/>
    <property type="match status" value="1"/>
</dbReference>
<dbReference type="AlphaFoldDB" id="A0A6I3SJ62"/>
<dbReference type="PANTHER" id="PTHR43155:SF2">
    <property type="entry name" value="CYCLIC DI-GMP PHOSPHODIESTERASE PA4108"/>
    <property type="match status" value="1"/>
</dbReference>
<evidence type="ECO:0000259" key="1">
    <source>
        <dbReference type="PROSITE" id="PS51832"/>
    </source>
</evidence>
<dbReference type="PANTHER" id="PTHR43155">
    <property type="entry name" value="CYCLIC DI-GMP PHOSPHODIESTERASE PA4108-RELATED"/>
    <property type="match status" value="1"/>
</dbReference>
<evidence type="ECO:0000313" key="2">
    <source>
        <dbReference type="EMBL" id="MTV48873.1"/>
    </source>
</evidence>
<dbReference type="InterPro" id="IPR003607">
    <property type="entry name" value="HD/PDEase_dom"/>
</dbReference>
<reference evidence="2 3" key="1">
    <citation type="submission" date="2019-11" db="EMBL/GenBank/DDBJ databases">
        <title>Whole-genome sequence of a the green, strictly anaerobic photosynthetic bacterium Heliobacillus mobilis DSM 6151.</title>
        <authorList>
            <person name="Kyndt J.A."/>
            <person name="Meyer T.E."/>
        </authorList>
    </citation>
    <scope>NUCLEOTIDE SEQUENCE [LARGE SCALE GENOMIC DNA]</scope>
    <source>
        <strain evidence="2 3">DSM 6151</strain>
    </source>
</reference>
<sequence length="346" mass="38537">MIRISTRLVEPGAVLARPVYDGRGNILLAPGVTLTPSYLRRLELLEVGSIYIEGPFSELVSYENALSDKIYVEVMKNTRSLVNVLGSSRSHSDLSIAKKSVELIVDELLRNRGTLLDVNALHDYDEYTFTHSVSVCVLSIIIGLQKGLSRQELYILGMGALLHDIGKTKVPLEILNKPGKLTEEECTIMMQHPSLGFDLLRKNSNLLSAHVAFQHQEKFDGTGYPRNLKGEDIHLFARITSVADVYDALTSKRPYRSPITGNKAYEYLLLQSTKQFDPEIIKFFTETVAIFPNGTMVQLTNGKKALVVKQNSGNPLRPVVCLIENNQILDTIDLTEEQHAGLQIDG</sequence>
<name>A0A6I3SJ62_HELMO</name>
<keyword evidence="3" id="KW-1185">Reference proteome</keyword>
<comment type="caution">
    <text evidence="2">The sequence shown here is derived from an EMBL/GenBank/DDBJ whole genome shotgun (WGS) entry which is preliminary data.</text>
</comment>
<dbReference type="SMART" id="SM00471">
    <property type="entry name" value="HDc"/>
    <property type="match status" value="1"/>
</dbReference>
<protein>
    <submittedName>
        <fullName evidence="2">HD domain-containing protein</fullName>
    </submittedName>
</protein>
<dbReference type="EMBL" id="WNKU01000007">
    <property type="protein sequence ID" value="MTV48873.1"/>
    <property type="molecule type" value="Genomic_DNA"/>
</dbReference>
<dbReference type="Gene3D" id="1.10.3210.10">
    <property type="entry name" value="Hypothetical protein af1432"/>
    <property type="match status" value="1"/>
</dbReference>
<dbReference type="CDD" id="cd00077">
    <property type="entry name" value="HDc"/>
    <property type="match status" value="1"/>
</dbReference>
<dbReference type="Proteomes" id="UP000430670">
    <property type="component" value="Unassembled WGS sequence"/>
</dbReference>
<dbReference type="RefSeq" id="WP_155475980.1">
    <property type="nucleotide sequence ID" value="NZ_WNKU01000007.1"/>
</dbReference>
<dbReference type="Pfam" id="PF13487">
    <property type="entry name" value="HD_5"/>
    <property type="match status" value="1"/>
</dbReference>
<feature type="domain" description="HD-GYP" evidence="1">
    <location>
        <begin position="106"/>
        <end position="300"/>
    </location>
</feature>
<dbReference type="PROSITE" id="PS51832">
    <property type="entry name" value="HD_GYP"/>
    <property type="match status" value="1"/>
</dbReference>
<gene>
    <name evidence="2" type="ORF">GJ688_07745</name>
</gene>
<accession>A0A6I3SJ62</accession>
<dbReference type="InterPro" id="IPR037522">
    <property type="entry name" value="HD_GYP_dom"/>
</dbReference>